<keyword evidence="1" id="KW-1133">Transmembrane helix</keyword>
<reference evidence="4" key="2">
    <citation type="submission" date="2025-08" db="UniProtKB">
        <authorList>
            <consortium name="Ensembl"/>
        </authorList>
    </citation>
    <scope>IDENTIFICATION</scope>
    <source>
        <strain evidence="4">Isolate ISIS603380</strain>
    </source>
</reference>
<dbReference type="SUPFAM" id="SSF48726">
    <property type="entry name" value="Immunoglobulin"/>
    <property type="match status" value="1"/>
</dbReference>
<accession>G3TSW2</accession>
<dbReference type="Gene3D" id="2.60.40.10">
    <property type="entry name" value="Immunoglobulins"/>
    <property type="match status" value="1"/>
</dbReference>
<feature type="domain" description="Ig-like" evidence="3">
    <location>
        <begin position="15"/>
        <end position="118"/>
    </location>
</feature>
<feature type="transmembrane region" description="Helical" evidence="1">
    <location>
        <begin position="20"/>
        <end position="42"/>
    </location>
</feature>
<evidence type="ECO:0000256" key="2">
    <source>
        <dbReference type="SAM" id="SignalP"/>
    </source>
</evidence>
<dbReference type="InterPro" id="IPR007110">
    <property type="entry name" value="Ig-like_dom"/>
</dbReference>
<dbReference type="InParanoid" id="G3TSW2"/>
<evidence type="ECO:0000313" key="5">
    <source>
        <dbReference type="Proteomes" id="UP000007646"/>
    </source>
</evidence>
<keyword evidence="5" id="KW-1185">Reference proteome</keyword>
<dbReference type="HOGENOM" id="CLU_077975_4_1_1"/>
<keyword evidence="2" id="KW-0732">Signal</keyword>
<feature type="signal peptide" evidence="2">
    <location>
        <begin position="1"/>
        <end position="29"/>
    </location>
</feature>
<feature type="chain" id="PRO_5003455867" description="Ig-like domain-containing protein" evidence="2">
    <location>
        <begin position="30"/>
        <end position="118"/>
    </location>
</feature>
<dbReference type="GeneTree" id="ENSGT00940000153094"/>
<dbReference type="AlphaFoldDB" id="G3TSW2"/>
<keyword evidence="1" id="KW-0472">Membrane</keyword>
<dbReference type="STRING" id="9785.ENSLAFP00000018670"/>
<dbReference type="Ensembl" id="ENSLAFT00000031186.1">
    <property type="protein sequence ID" value="ENSLAFP00000018670.1"/>
    <property type="gene ID" value="ENSLAFG00000028807.1"/>
</dbReference>
<keyword evidence="1" id="KW-0812">Transmembrane</keyword>
<dbReference type="PROSITE" id="PS50835">
    <property type="entry name" value="IG_LIKE"/>
    <property type="match status" value="1"/>
</dbReference>
<sequence length="118" mass="12941">LHQAGEGSKMVLQAPVLTFLLLWVSGVSGDIMVTVSCLLDCVSRRKGHHQYKCSQSVSSILAWYQQEAAQAPKLLISFESEIPDRCLGSGSAADFTVTISSFQADDDADYCCEQHYSY</sequence>
<proteinExistence type="predicted"/>
<dbReference type="PANTHER" id="PTHR23267">
    <property type="entry name" value="IMMUNOGLOBULIN LIGHT CHAIN"/>
    <property type="match status" value="1"/>
</dbReference>
<reference evidence="4 5" key="1">
    <citation type="submission" date="2009-06" db="EMBL/GenBank/DDBJ databases">
        <title>The Genome Sequence of Loxodonta africana (African elephant).</title>
        <authorList>
            <person name="Di Palma F."/>
            <person name="Heiman D."/>
            <person name="Young S."/>
            <person name="Johnson J."/>
            <person name="Lander E.S."/>
            <person name="Lindblad-Toh K."/>
        </authorList>
    </citation>
    <scope>NUCLEOTIDE SEQUENCE [LARGE SCALE GENOMIC DNA]</scope>
    <source>
        <strain evidence="4 5">Isolate ISIS603380</strain>
    </source>
</reference>
<dbReference type="InterPro" id="IPR013783">
    <property type="entry name" value="Ig-like_fold"/>
</dbReference>
<dbReference type="InterPro" id="IPR036179">
    <property type="entry name" value="Ig-like_dom_sf"/>
</dbReference>
<organism evidence="4 5">
    <name type="scientific">Loxodonta africana</name>
    <name type="common">African elephant</name>
    <dbReference type="NCBI Taxonomy" id="9785"/>
    <lineage>
        <taxon>Eukaryota</taxon>
        <taxon>Metazoa</taxon>
        <taxon>Chordata</taxon>
        <taxon>Craniata</taxon>
        <taxon>Vertebrata</taxon>
        <taxon>Euteleostomi</taxon>
        <taxon>Mammalia</taxon>
        <taxon>Eutheria</taxon>
        <taxon>Afrotheria</taxon>
        <taxon>Proboscidea</taxon>
        <taxon>Elephantidae</taxon>
        <taxon>Loxodonta</taxon>
    </lineage>
</organism>
<dbReference type="InterPro" id="IPR050150">
    <property type="entry name" value="IgV_Light_Chain"/>
</dbReference>
<reference evidence="4" key="3">
    <citation type="submission" date="2025-09" db="UniProtKB">
        <authorList>
            <consortium name="Ensembl"/>
        </authorList>
    </citation>
    <scope>IDENTIFICATION</scope>
    <source>
        <strain evidence="4">Isolate ISIS603380</strain>
    </source>
</reference>
<name>G3TSW2_LOXAF</name>
<protein>
    <recommendedName>
        <fullName evidence="3">Ig-like domain-containing protein</fullName>
    </recommendedName>
</protein>
<evidence type="ECO:0000313" key="4">
    <source>
        <dbReference type="Ensembl" id="ENSLAFP00000018670.1"/>
    </source>
</evidence>
<evidence type="ECO:0000259" key="3">
    <source>
        <dbReference type="PROSITE" id="PS50835"/>
    </source>
</evidence>
<evidence type="ECO:0000256" key="1">
    <source>
        <dbReference type="SAM" id="Phobius"/>
    </source>
</evidence>
<dbReference type="Proteomes" id="UP000007646">
    <property type="component" value="Unassembled WGS sequence"/>
</dbReference>